<sequence>MDYKIQIPEPCHEDWNQMTIEDKGRRCALCCKTVVDFTDWETTAIIDYLKGKKEVLVCGRFKNSQVEQDFDSSTKDRMKQIWFSNASFLKKIAAIILVAFGLTTTSCDNSTVGKADANSTDSIKAKETPLLHGNKAQLVDSLLEGGHLVGIVDRPEGRIVLVAPPQLPVKPKECISYPSITMGDVVIDTMQDSVTKPAIEPTDNESLVLGKVIVPKADTIKKKF</sequence>
<evidence type="ECO:0000313" key="2">
    <source>
        <dbReference type="Proteomes" id="UP000007590"/>
    </source>
</evidence>
<dbReference type="HOGENOM" id="CLU_074777_0_0_10"/>
<dbReference type="Proteomes" id="UP000007590">
    <property type="component" value="Chromosome"/>
</dbReference>
<dbReference type="EMBL" id="CP003349">
    <property type="protein sequence ID" value="AFD09199.1"/>
    <property type="molecule type" value="Genomic_DNA"/>
</dbReference>
<name>H8KLP5_SOLCM</name>
<keyword evidence="2" id="KW-1185">Reference proteome</keyword>
<accession>H8KLP5</accession>
<gene>
    <name evidence="1" type="ordered locus">Solca_4209</name>
</gene>
<reference evidence="1" key="1">
    <citation type="submission" date="2012-02" db="EMBL/GenBank/DDBJ databases">
        <title>The complete genome of Solitalea canadensis DSM 3403.</title>
        <authorList>
            <consortium name="US DOE Joint Genome Institute (JGI-PGF)"/>
            <person name="Lucas S."/>
            <person name="Copeland A."/>
            <person name="Lapidus A."/>
            <person name="Glavina del Rio T."/>
            <person name="Dalin E."/>
            <person name="Tice H."/>
            <person name="Bruce D."/>
            <person name="Goodwin L."/>
            <person name="Pitluck S."/>
            <person name="Peters L."/>
            <person name="Ovchinnikova G."/>
            <person name="Lu M."/>
            <person name="Kyrpides N."/>
            <person name="Mavromatis K."/>
            <person name="Ivanova N."/>
            <person name="Brettin T."/>
            <person name="Detter J.C."/>
            <person name="Han C."/>
            <person name="Larimer F."/>
            <person name="Land M."/>
            <person name="Hauser L."/>
            <person name="Markowitz V."/>
            <person name="Cheng J.-F."/>
            <person name="Hugenholtz P."/>
            <person name="Woyke T."/>
            <person name="Wu D."/>
            <person name="Spring S."/>
            <person name="Schroeder M."/>
            <person name="Kopitz M."/>
            <person name="Brambilla E."/>
            <person name="Klenk H.-P."/>
            <person name="Eisen J.A."/>
        </authorList>
    </citation>
    <scope>NUCLEOTIDE SEQUENCE</scope>
    <source>
        <strain evidence="1">DSM 3403</strain>
    </source>
</reference>
<dbReference type="STRING" id="929556.Solca_4209"/>
<dbReference type="AlphaFoldDB" id="H8KLP5"/>
<evidence type="ECO:0000313" key="1">
    <source>
        <dbReference type="EMBL" id="AFD09199.1"/>
    </source>
</evidence>
<dbReference type="eggNOG" id="COG4219">
    <property type="taxonomic scope" value="Bacteria"/>
</dbReference>
<dbReference type="OrthoDB" id="7432683at2"/>
<dbReference type="RefSeq" id="WP_014682421.1">
    <property type="nucleotide sequence ID" value="NC_017770.1"/>
</dbReference>
<proteinExistence type="predicted"/>
<organism evidence="1 2">
    <name type="scientific">Solitalea canadensis (strain ATCC 29591 / DSM 3403 / JCM 21819 / LMG 8368 / NBRC 15130 / NCIMB 12057 / USAM 9D)</name>
    <name type="common">Flexibacter canadensis</name>
    <dbReference type="NCBI Taxonomy" id="929556"/>
    <lineage>
        <taxon>Bacteria</taxon>
        <taxon>Pseudomonadati</taxon>
        <taxon>Bacteroidota</taxon>
        <taxon>Sphingobacteriia</taxon>
        <taxon>Sphingobacteriales</taxon>
        <taxon>Sphingobacteriaceae</taxon>
        <taxon>Solitalea</taxon>
    </lineage>
</organism>
<protein>
    <submittedName>
        <fullName evidence="1">Uncharacterized protein</fullName>
    </submittedName>
</protein>
<dbReference type="KEGG" id="scn:Solca_4209"/>